<sequence length="281" mass="32227">MIAEVDYPVQEAERTLPAVVTSAPRYSLPQRIRSGYHAFWYWLGEGLEWSRGLYRERPVEQLTHLSGSQQARIARLRRQFDVRFEQHCAALTTLKNYDYLDILDQAWTAWGQPRPVGGVVHDVGASNFWYARALHAFFLPSALTGVEVEGHRIYYNGYSRHDYAQGYVHKLPQTDFVIADYAQYAQPADTIVAWYPFVTPTPVLAWRMPLTFLAPQALFARIAMNLNPSGLFVMVNQGQEEADVAAGLCQTAGLKCERSCELRVTLRRRRIPPVVSWWRHP</sequence>
<proteinExistence type="predicted"/>
<dbReference type="RefSeq" id="WP_121988314.1">
    <property type="nucleotide sequence ID" value="NZ_OUNR01000001.1"/>
</dbReference>
<keyword evidence="2" id="KW-1185">Reference proteome</keyword>
<dbReference type="Proteomes" id="UP000248168">
    <property type="component" value="Unassembled WGS sequence"/>
</dbReference>
<reference evidence="2" key="1">
    <citation type="submission" date="2018-04" db="EMBL/GenBank/DDBJ databases">
        <authorList>
            <person name="Lucker S."/>
            <person name="Sakoula D."/>
        </authorList>
    </citation>
    <scope>NUCLEOTIDE SEQUENCE [LARGE SCALE GENOMIC DNA]</scope>
</reference>
<name>A0A330L3N1_9BACT</name>
<evidence type="ECO:0000313" key="1">
    <source>
        <dbReference type="EMBL" id="SPP63843.1"/>
    </source>
</evidence>
<dbReference type="AlphaFoldDB" id="A0A330L3N1"/>
<dbReference type="OrthoDB" id="9787381at2"/>
<evidence type="ECO:0000313" key="2">
    <source>
        <dbReference type="Proteomes" id="UP000248168"/>
    </source>
</evidence>
<dbReference type="EMBL" id="OUNR01000001">
    <property type="protein sequence ID" value="SPP63843.1"/>
    <property type="molecule type" value="Genomic_DNA"/>
</dbReference>
<protein>
    <recommendedName>
        <fullName evidence="3">Methyltransferase</fullName>
    </recommendedName>
</protein>
<accession>A0A330L3N1</accession>
<evidence type="ECO:0008006" key="3">
    <source>
        <dbReference type="Google" id="ProtNLM"/>
    </source>
</evidence>
<organism evidence="1 2">
    <name type="scientific">Nitrospira lenta</name>
    <dbReference type="NCBI Taxonomy" id="1436998"/>
    <lineage>
        <taxon>Bacteria</taxon>
        <taxon>Pseudomonadati</taxon>
        <taxon>Nitrospirota</taxon>
        <taxon>Nitrospiria</taxon>
        <taxon>Nitrospirales</taxon>
        <taxon>Nitrospiraceae</taxon>
        <taxon>Nitrospira</taxon>
    </lineage>
</organism>
<gene>
    <name evidence="1" type="ORF">NITLEN_10929</name>
</gene>
<dbReference type="InParanoid" id="A0A330L3N1"/>